<dbReference type="PATRIC" id="fig|1227459.3.peg.1"/>
<proteinExistence type="predicted"/>
<evidence type="ECO:0000259" key="2">
    <source>
        <dbReference type="Pfam" id="PF07510"/>
    </source>
</evidence>
<dbReference type="InterPro" id="IPR011089">
    <property type="entry name" value="GmrSD_C"/>
</dbReference>
<dbReference type="RefSeq" id="WP_004971297.1">
    <property type="nucleotide sequence ID" value="NZ_AOLJ01000001.1"/>
</dbReference>
<comment type="caution">
    <text evidence="3">The sequence shown here is derived from an EMBL/GenBank/DDBJ whole genome shotgun (WGS) entry which is preliminary data.</text>
</comment>
<dbReference type="AlphaFoldDB" id="M0HT73"/>
<dbReference type="Pfam" id="PF03235">
    <property type="entry name" value="GmrSD_N"/>
    <property type="match status" value="1"/>
</dbReference>
<keyword evidence="4" id="KW-1185">Reference proteome</keyword>
<dbReference type="InterPro" id="IPR004919">
    <property type="entry name" value="GmrSD_N"/>
</dbReference>
<evidence type="ECO:0000259" key="1">
    <source>
        <dbReference type="Pfam" id="PF03235"/>
    </source>
</evidence>
<evidence type="ECO:0008006" key="5">
    <source>
        <dbReference type="Google" id="ProtNLM"/>
    </source>
</evidence>
<dbReference type="PANTHER" id="PTHR35149">
    <property type="entry name" value="SLL5132 PROTEIN"/>
    <property type="match status" value="1"/>
</dbReference>
<dbReference type="PANTHER" id="PTHR35149:SF2">
    <property type="entry name" value="DUF262 DOMAIN-CONTAINING PROTEIN"/>
    <property type="match status" value="1"/>
</dbReference>
<name>M0HT73_HALGM</name>
<protein>
    <recommendedName>
        <fullName evidence="5">DUF262 domain-containing protein</fullName>
    </recommendedName>
</protein>
<feature type="domain" description="GmrSD restriction endonucleases N-terminal" evidence="1">
    <location>
        <begin position="15"/>
        <end position="223"/>
    </location>
</feature>
<sequence>MGSNLEISASEADLQNIFTRSNRFTVPDYQRLYSWKESQWVEFWNDLTNIDEDDTHFLGSIVVIQHQKKYDELNELELVDGQQRITTISLLLRVMRDFYRKHSDGGLGDKIDSDYLHETDFDNDRYPKLSLSRFEDDDYQSILDGDPTTVNEDSQLRQAYEYFQEQVFDCDVETIDQLRKRLLGSMTLVVVECDSTASAFRLFETLNNRGLELSAVDLMKNALLQVASEKYGGTDRETYEHIRQQWEHVLENVVYEINNPDRFFRHYMMSREDPDIEGSVTSRTLYDTFRDLIENQLPTDETDLVGYVDGMVETSELYVGFTKANVDAFSGRAQKRINRRLRNLNDIQSSHSRTLMLRIFEEFDEYDQILSVLRLLEVFMVRWRVSGNQTGSKLDRIFSELCSDAFDTTDPVQTIQMRLAEEAPGDDEFRSRLANSDFSRNAQTKYLLDTIERRHYMESGEGKDYDRATVDIEHIAPQQAFTAKKYSSWRDVLGVGKAEFNQYRNRLGNLTLLEERLNESAKDNPFEQKKDQYKLSDFQMTQEVREQYDEWTIEQIEDRSDHLAEIGVQIWDFERFV</sequence>
<evidence type="ECO:0000313" key="3">
    <source>
        <dbReference type="EMBL" id="ELZ86892.1"/>
    </source>
</evidence>
<reference evidence="3 4" key="1">
    <citation type="journal article" date="2014" name="PLoS Genet.">
        <title>Phylogenetically driven sequencing of extremely halophilic archaea reveals strategies for static and dynamic osmo-response.</title>
        <authorList>
            <person name="Becker E.A."/>
            <person name="Seitzer P.M."/>
            <person name="Tritt A."/>
            <person name="Larsen D."/>
            <person name="Krusor M."/>
            <person name="Yao A.I."/>
            <person name="Wu D."/>
            <person name="Madern D."/>
            <person name="Eisen J.A."/>
            <person name="Darling A.E."/>
            <person name="Facciotti M.T."/>
        </authorList>
    </citation>
    <scope>NUCLEOTIDE SEQUENCE [LARGE SCALE GENOMIC DNA]</scope>
    <source>
        <strain evidence="4">ATCC 33959 / DSM 4427 / JCM 8863 / NBRC 102184 / NCIMB 2188 / Ma 2.38</strain>
    </source>
</reference>
<dbReference type="GeneID" id="80789564"/>
<organism evidence="3 4">
    <name type="scientific">Haloferax gibbonsii (strain ATCC 33959 / DSM 4427 / JCM 8863 / NBRC 102184 / NCIMB 2188 / Ma 2.38)</name>
    <dbReference type="NCBI Taxonomy" id="1227459"/>
    <lineage>
        <taxon>Archaea</taxon>
        <taxon>Methanobacteriati</taxon>
        <taxon>Methanobacteriota</taxon>
        <taxon>Stenosarchaea group</taxon>
        <taxon>Halobacteria</taxon>
        <taxon>Halobacteriales</taxon>
        <taxon>Haloferacaceae</taxon>
        <taxon>Haloferax</taxon>
    </lineage>
</organism>
<gene>
    <name evidence="3" type="ORF">C454_00020</name>
</gene>
<dbReference type="EMBL" id="AOLJ01000001">
    <property type="protein sequence ID" value="ELZ86892.1"/>
    <property type="molecule type" value="Genomic_DNA"/>
</dbReference>
<dbReference type="Proteomes" id="UP000011571">
    <property type="component" value="Unassembled WGS sequence"/>
</dbReference>
<evidence type="ECO:0000313" key="4">
    <source>
        <dbReference type="Proteomes" id="UP000011571"/>
    </source>
</evidence>
<dbReference type="Pfam" id="PF07510">
    <property type="entry name" value="GmrSD_C"/>
    <property type="match status" value="1"/>
</dbReference>
<accession>M0HT73</accession>
<feature type="domain" description="GmrSD restriction endonucleases C-terminal" evidence="2">
    <location>
        <begin position="424"/>
        <end position="565"/>
    </location>
</feature>